<dbReference type="EMBL" id="CADCVD010000030">
    <property type="protein sequence ID" value="CAA9433889.1"/>
    <property type="molecule type" value="Genomic_DNA"/>
</dbReference>
<reference evidence="1" key="1">
    <citation type="submission" date="2020-02" db="EMBL/GenBank/DDBJ databases">
        <authorList>
            <person name="Meier V. D."/>
        </authorList>
    </citation>
    <scope>NUCLEOTIDE SEQUENCE</scope>
    <source>
        <strain evidence="1">AVDCRST_MAG37</strain>
    </source>
</reference>
<organism evidence="1">
    <name type="scientific">uncultured Rubrobacteraceae bacterium</name>
    <dbReference type="NCBI Taxonomy" id="349277"/>
    <lineage>
        <taxon>Bacteria</taxon>
        <taxon>Bacillati</taxon>
        <taxon>Actinomycetota</taxon>
        <taxon>Rubrobacteria</taxon>
        <taxon>Rubrobacterales</taxon>
        <taxon>Rubrobacteraceae</taxon>
        <taxon>environmental samples</taxon>
    </lineage>
</organism>
<accession>A0A6J4Q4J1</accession>
<evidence type="ECO:0000313" key="1">
    <source>
        <dbReference type="EMBL" id="CAA9433889.1"/>
    </source>
</evidence>
<sequence>MPPPPASEYKSGDLHGWGSYGIMALVRNPTADTLGDASRLTRISASKLVTDCKSNILGGAALLSRSQGEKPATLGEWFGAVDGMGGNGKLYKAVAGIGGANFSPSKFSRRSKRELRSG</sequence>
<dbReference type="AlphaFoldDB" id="A0A6J4Q4J1"/>
<proteinExistence type="predicted"/>
<protein>
    <submittedName>
        <fullName evidence="1">Uncharacterized protein</fullName>
    </submittedName>
</protein>
<gene>
    <name evidence="1" type="ORF">AVDCRST_MAG37-804</name>
</gene>
<name>A0A6J4Q4J1_9ACTN</name>